<evidence type="ECO:0000313" key="2">
    <source>
        <dbReference type="EMBL" id="UNI15775.1"/>
    </source>
</evidence>
<dbReference type="GeneID" id="72064238"/>
<protein>
    <submittedName>
        <fullName evidence="2">Uncharacterized protein</fullName>
    </submittedName>
</protein>
<accession>A0A9Q8Q9Z5</accession>
<keyword evidence="3" id="KW-1185">Reference proteome</keyword>
<organism evidence="2 3">
    <name type="scientific">Purpureocillium takamizusanense</name>
    <dbReference type="NCBI Taxonomy" id="2060973"/>
    <lineage>
        <taxon>Eukaryota</taxon>
        <taxon>Fungi</taxon>
        <taxon>Dikarya</taxon>
        <taxon>Ascomycota</taxon>
        <taxon>Pezizomycotina</taxon>
        <taxon>Sordariomycetes</taxon>
        <taxon>Hypocreomycetidae</taxon>
        <taxon>Hypocreales</taxon>
        <taxon>Ophiocordycipitaceae</taxon>
        <taxon>Purpureocillium</taxon>
    </lineage>
</organism>
<evidence type="ECO:0000313" key="3">
    <source>
        <dbReference type="Proteomes" id="UP000829364"/>
    </source>
</evidence>
<dbReference type="Proteomes" id="UP000829364">
    <property type="component" value="Chromosome 2"/>
</dbReference>
<dbReference type="EMBL" id="CP086355">
    <property type="protein sequence ID" value="UNI15775.1"/>
    <property type="molecule type" value="Genomic_DNA"/>
</dbReference>
<name>A0A9Q8Q9Z5_9HYPO</name>
<sequence>MLIQRHGQFVHKDPLHTWPPWSVAQHRRNQAAMPHVQLQARNKSQAALTSTWQFLPAWQGDDAKRSGGYAAGGPPCSCFQFGARPSTHWGEADPAGRNPNRRGTRTRTVENDGPRSTRQAALPPAAPRRTEYVGTYDRGEDYAQ</sequence>
<proteinExistence type="predicted"/>
<feature type="region of interest" description="Disordered" evidence="1">
    <location>
        <begin position="63"/>
        <end position="144"/>
    </location>
</feature>
<dbReference type="KEGG" id="ptkz:JDV02_002277"/>
<gene>
    <name evidence="2" type="ORF">JDV02_002277</name>
</gene>
<dbReference type="RefSeq" id="XP_047839256.1">
    <property type="nucleotide sequence ID" value="XM_047983286.1"/>
</dbReference>
<reference evidence="2" key="1">
    <citation type="submission" date="2021-11" db="EMBL/GenBank/DDBJ databases">
        <title>Purpureocillium_takamizusanense_genome.</title>
        <authorList>
            <person name="Nguyen N.-H."/>
        </authorList>
    </citation>
    <scope>NUCLEOTIDE SEQUENCE</scope>
    <source>
        <strain evidence="2">PT3</strain>
    </source>
</reference>
<evidence type="ECO:0000256" key="1">
    <source>
        <dbReference type="SAM" id="MobiDB-lite"/>
    </source>
</evidence>
<dbReference type="AlphaFoldDB" id="A0A9Q8Q9Z5"/>